<dbReference type="EMBL" id="AP021881">
    <property type="protein sequence ID" value="BBP02225.1"/>
    <property type="molecule type" value="Genomic_DNA"/>
</dbReference>
<gene>
    <name evidence="2" type="ORF">SFSGTM_29330</name>
</gene>
<dbReference type="PANTHER" id="PTHR46732">
    <property type="entry name" value="ATP-DEPENDENT PROTEASE LA (LON) DOMAIN PROTEIN"/>
    <property type="match status" value="1"/>
</dbReference>
<feature type="domain" description="Lon N-terminal" evidence="1">
    <location>
        <begin position="20"/>
        <end position="210"/>
    </location>
</feature>
<dbReference type="RefSeq" id="WP_162085892.1">
    <property type="nucleotide sequence ID" value="NZ_AP021881.1"/>
</dbReference>
<dbReference type="Gene3D" id="2.30.130.40">
    <property type="entry name" value="LON domain-like"/>
    <property type="match status" value="1"/>
</dbReference>
<dbReference type="Proteomes" id="UP000463939">
    <property type="component" value="Chromosome"/>
</dbReference>
<dbReference type="GO" id="GO:0008233">
    <property type="term" value="F:peptidase activity"/>
    <property type="evidence" value="ECO:0007669"/>
    <property type="project" value="UniProtKB-KW"/>
</dbReference>
<dbReference type="Pfam" id="PF02190">
    <property type="entry name" value="LON_substr_bdg"/>
    <property type="match status" value="1"/>
</dbReference>
<reference evidence="3" key="1">
    <citation type="submission" date="2019-11" db="EMBL/GenBank/DDBJ databases">
        <title>Isolation and characterization of a novel species in the genus Sulfuriferula.</title>
        <authorList>
            <person name="Mochizuki J."/>
            <person name="Kojima H."/>
            <person name="Fukui M."/>
        </authorList>
    </citation>
    <scope>NUCLEOTIDE SEQUENCE [LARGE SCALE GENOMIC DNA]</scope>
    <source>
        <strain evidence="3">SGTM</strain>
    </source>
</reference>
<dbReference type="PANTHER" id="PTHR46732:SF8">
    <property type="entry name" value="ATP-DEPENDENT PROTEASE LA (LON) DOMAIN PROTEIN"/>
    <property type="match status" value="1"/>
</dbReference>
<evidence type="ECO:0000313" key="2">
    <source>
        <dbReference type="EMBL" id="BBP02225.1"/>
    </source>
</evidence>
<keyword evidence="3" id="KW-1185">Reference proteome</keyword>
<dbReference type="InterPro" id="IPR003111">
    <property type="entry name" value="Lon_prtase_N"/>
</dbReference>
<dbReference type="GO" id="GO:0006508">
    <property type="term" value="P:proteolysis"/>
    <property type="evidence" value="ECO:0007669"/>
    <property type="project" value="UniProtKB-KW"/>
</dbReference>
<dbReference type="SMART" id="SM00464">
    <property type="entry name" value="LON"/>
    <property type="match status" value="1"/>
</dbReference>
<accession>A0A809RLB5</accession>
<dbReference type="PROSITE" id="PS51787">
    <property type="entry name" value="LON_N"/>
    <property type="match status" value="1"/>
</dbReference>
<dbReference type="KEGG" id="sniv:SFSGTM_29330"/>
<dbReference type="InterPro" id="IPR046336">
    <property type="entry name" value="Lon_prtase_N_sf"/>
</dbReference>
<keyword evidence="2" id="KW-0645">Protease</keyword>
<proteinExistence type="predicted"/>
<dbReference type="Gene3D" id="1.10.4060.10">
    <property type="entry name" value="BPP1347 like domain"/>
    <property type="match status" value="1"/>
</dbReference>
<keyword evidence="2" id="KW-0378">Hydrolase</keyword>
<protein>
    <submittedName>
        <fullName evidence="2">ATP-dependent protease</fullName>
    </submittedName>
</protein>
<evidence type="ECO:0000313" key="3">
    <source>
        <dbReference type="Proteomes" id="UP000463939"/>
    </source>
</evidence>
<dbReference type="SUPFAM" id="SSF88697">
    <property type="entry name" value="PUA domain-like"/>
    <property type="match status" value="1"/>
</dbReference>
<evidence type="ECO:0000259" key="1">
    <source>
        <dbReference type="PROSITE" id="PS51787"/>
    </source>
</evidence>
<name>A0A809RLB5_9PROT</name>
<sequence>MSWLKEKLPLVFDRLHHTPHLTIPIFPLNTVLYPDGLLPLKLFETRYLDMARVCMKDNAPFGICLIQSGEEVGTPAQPHAVGTLAHIADWDMPQLGILNITAQGGQRFLIESSEVAKDGLIMAEVRLLPAEPTQLVEDEFHICSTVFDTIYQELGAARFSNPPHPEQAAWLGYRLAESLPIKSRAKQDLLEMNDSAMRLRILQEFLKRQGVQG</sequence>
<organism evidence="2 3">
    <name type="scientific">Sulfuriferula nivalis</name>
    <dbReference type="NCBI Taxonomy" id="2675298"/>
    <lineage>
        <taxon>Bacteria</taxon>
        <taxon>Pseudomonadati</taxon>
        <taxon>Pseudomonadota</taxon>
        <taxon>Betaproteobacteria</taxon>
        <taxon>Nitrosomonadales</taxon>
        <taxon>Sulfuricellaceae</taxon>
        <taxon>Sulfuriferula</taxon>
    </lineage>
</organism>
<dbReference type="InterPro" id="IPR015947">
    <property type="entry name" value="PUA-like_sf"/>
</dbReference>
<dbReference type="AlphaFoldDB" id="A0A809RLB5"/>